<name>A0AAU9IFX5_9CILI</name>
<organism evidence="2 3">
    <name type="scientific">Blepharisma stoltei</name>
    <dbReference type="NCBI Taxonomy" id="1481888"/>
    <lineage>
        <taxon>Eukaryota</taxon>
        <taxon>Sar</taxon>
        <taxon>Alveolata</taxon>
        <taxon>Ciliophora</taxon>
        <taxon>Postciliodesmatophora</taxon>
        <taxon>Heterotrichea</taxon>
        <taxon>Heterotrichida</taxon>
        <taxon>Blepharismidae</taxon>
        <taxon>Blepharisma</taxon>
    </lineage>
</organism>
<evidence type="ECO:0000256" key="1">
    <source>
        <dbReference type="SAM" id="Phobius"/>
    </source>
</evidence>
<dbReference type="EMBL" id="CAJZBQ010000009">
    <property type="protein sequence ID" value="CAG9312740.1"/>
    <property type="molecule type" value="Genomic_DNA"/>
</dbReference>
<dbReference type="AlphaFoldDB" id="A0AAU9IFX5"/>
<proteinExistence type="predicted"/>
<dbReference type="Proteomes" id="UP001162131">
    <property type="component" value="Unassembled WGS sequence"/>
</dbReference>
<comment type="caution">
    <text evidence="2">The sequence shown here is derived from an EMBL/GenBank/DDBJ whole genome shotgun (WGS) entry which is preliminary data.</text>
</comment>
<feature type="transmembrane region" description="Helical" evidence="1">
    <location>
        <begin position="41"/>
        <end position="59"/>
    </location>
</feature>
<keyword evidence="3" id="KW-1185">Reference proteome</keyword>
<evidence type="ECO:0000313" key="3">
    <source>
        <dbReference type="Proteomes" id="UP001162131"/>
    </source>
</evidence>
<protein>
    <submittedName>
        <fullName evidence="2">Uncharacterized protein</fullName>
    </submittedName>
</protein>
<gene>
    <name evidence="2" type="ORF">BSTOLATCC_MIC7536</name>
</gene>
<keyword evidence="1" id="KW-1133">Transmembrane helix</keyword>
<sequence>MGDQPQNMQSLYRLQSKDSDISDSTKPSWFNYWFIRPFTEGFRFGIGYFFVIAILGPKIHRLMRNP</sequence>
<keyword evidence="1" id="KW-0472">Membrane</keyword>
<reference evidence="2" key="1">
    <citation type="submission" date="2021-09" db="EMBL/GenBank/DDBJ databases">
        <authorList>
            <consortium name="AG Swart"/>
            <person name="Singh M."/>
            <person name="Singh A."/>
            <person name="Seah K."/>
            <person name="Emmerich C."/>
        </authorList>
    </citation>
    <scope>NUCLEOTIDE SEQUENCE</scope>
    <source>
        <strain evidence="2">ATCC30299</strain>
    </source>
</reference>
<keyword evidence="1" id="KW-0812">Transmembrane</keyword>
<evidence type="ECO:0000313" key="2">
    <source>
        <dbReference type="EMBL" id="CAG9312740.1"/>
    </source>
</evidence>
<accession>A0AAU9IFX5</accession>